<reference evidence="3" key="1">
    <citation type="submission" date="2022-11" db="UniProtKB">
        <authorList>
            <consortium name="WormBaseParasite"/>
        </authorList>
    </citation>
    <scope>IDENTIFICATION</scope>
</reference>
<keyword evidence="1" id="KW-0812">Transmembrane</keyword>
<evidence type="ECO:0000256" key="1">
    <source>
        <dbReference type="SAM" id="Phobius"/>
    </source>
</evidence>
<dbReference type="AlphaFoldDB" id="A0A915DL68"/>
<protein>
    <submittedName>
        <fullName evidence="3">Uncharacterized protein</fullName>
    </submittedName>
</protein>
<proteinExistence type="predicted"/>
<keyword evidence="1" id="KW-0472">Membrane</keyword>
<keyword evidence="1" id="KW-1133">Transmembrane helix</keyword>
<name>A0A915DL68_9BILA</name>
<accession>A0A915DL68</accession>
<dbReference type="WBParaSite" id="jg2123">
    <property type="protein sequence ID" value="jg2123"/>
    <property type="gene ID" value="jg2123"/>
</dbReference>
<organism evidence="2 3">
    <name type="scientific">Ditylenchus dipsaci</name>
    <dbReference type="NCBI Taxonomy" id="166011"/>
    <lineage>
        <taxon>Eukaryota</taxon>
        <taxon>Metazoa</taxon>
        <taxon>Ecdysozoa</taxon>
        <taxon>Nematoda</taxon>
        <taxon>Chromadorea</taxon>
        <taxon>Rhabditida</taxon>
        <taxon>Tylenchina</taxon>
        <taxon>Tylenchomorpha</taxon>
        <taxon>Sphaerularioidea</taxon>
        <taxon>Anguinidae</taxon>
        <taxon>Anguininae</taxon>
        <taxon>Ditylenchus</taxon>
    </lineage>
</organism>
<dbReference type="Proteomes" id="UP000887574">
    <property type="component" value="Unplaced"/>
</dbReference>
<sequence length="95" mass="10634">MFNKCSNVILSNIFVFGILAVVMLQKLDARHIYELDSPGRGGDLEDYSVNPGNADLISDLAIANEYIGSSPTSCFCCRAFVCHRQKRCPCSRYFF</sequence>
<keyword evidence="2" id="KW-1185">Reference proteome</keyword>
<evidence type="ECO:0000313" key="2">
    <source>
        <dbReference type="Proteomes" id="UP000887574"/>
    </source>
</evidence>
<feature type="transmembrane region" description="Helical" evidence="1">
    <location>
        <begin position="6"/>
        <end position="24"/>
    </location>
</feature>
<evidence type="ECO:0000313" key="3">
    <source>
        <dbReference type="WBParaSite" id="jg2123"/>
    </source>
</evidence>